<dbReference type="EMBL" id="BAABCW010000003">
    <property type="protein sequence ID" value="GAA4111742.1"/>
    <property type="molecule type" value="Genomic_DNA"/>
</dbReference>
<dbReference type="SUPFAM" id="SSF50370">
    <property type="entry name" value="Ricin B-like lectins"/>
    <property type="match status" value="2"/>
</dbReference>
<dbReference type="Pfam" id="PF18962">
    <property type="entry name" value="Por_Secre_tail"/>
    <property type="match status" value="1"/>
</dbReference>
<accession>A0ABP7XCQ2</accession>
<dbReference type="InterPro" id="IPR000772">
    <property type="entry name" value="Ricin_B_lectin"/>
</dbReference>
<reference evidence="6" key="1">
    <citation type="journal article" date="2019" name="Int. J. Syst. Evol. Microbiol.">
        <title>The Global Catalogue of Microorganisms (GCM) 10K type strain sequencing project: providing services to taxonomists for standard genome sequencing and annotation.</title>
        <authorList>
            <consortium name="The Broad Institute Genomics Platform"/>
            <consortium name="The Broad Institute Genome Sequencing Center for Infectious Disease"/>
            <person name="Wu L."/>
            <person name="Ma J."/>
        </authorList>
    </citation>
    <scope>NUCLEOTIDE SEQUENCE [LARGE SCALE GENOMIC DNA]</scope>
    <source>
        <strain evidence="6">JCM 17106</strain>
    </source>
</reference>
<feature type="signal peptide" evidence="2">
    <location>
        <begin position="1"/>
        <end position="19"/>
    </location>
</feature>
<dbReference type="Proteomes" id="UP001500459">
    <property type="component" value="Unassembled WGS sequence"/>
</dbReference>
<evidence type="ECO:0000313" key="6">
    <source>
        <dbReference type="Proteomes" id="UP001500459"/>
    </source>
</evidence>
<dbReference type="Gene3D" id="2.80.10.50">
    <property type="match status" value="2"/>
</dbReference>
<keyword evidence="1 2" id="KW-0732">Signal</keyword>
<feature type="chain" id="PRO_5045628168" description="T9SS C-terminal target domain-containing protein" evidence="2">
    <location>
        <begin position="20"/>
        <end position="1321"/>
    </location>
</feature>
<keyword evidence="6" id="KW-1185">Reference proteome</keyword>
<feature type="domain" description="Ricin B lectin" evidence="3">
    <location>
        <begin position="1143"/>
        <end position="1209"/>
    </location>
</feature>
<evidence type="ECO:0000256" key="2">
    <source>
        <dbReference type="SAM" id="SignalP"/>
    </source>
</evidence>
<feature type="domain" description="Secretion system C-terminal sorting" evidence="4">
    <location>
        <begin position="1250"/>
        <end position="1319"/>
    </location>
</feature>
<feature type="domain" description="Ricin B lectin" evidence="3">
    <location>
        <begin position="1006"/>
        <end position="1073"/>
    </location>
</feature>
<dbReference type="InterPro" id="IPR026444">
    <property type="entry name" value="Secre_tail"/>
</dbReference>
<dbReference type="Gene3D" id="2.60.40.10">
    <property type="entry name" value="Immunoglobulins"/>
    <property type="match status" value="1"/>
</dbReference>
<dbReference type="InterPro" id="IPR013783">
    <property type="entry name" value="Ig-like_fold"/>
</dbReference>
<evidence type="ECO:0000259" key="4">
    <source>
        <dbReference type="Pfam" id="PF18962"/>
    </source>
</evidence>
<dbReference type="Pfam" id="PF14200">
    <property type="entry name" value="RicinB_lectin_2"/>
    <property type="match status" value="2"/>
</dbReference>
<comment type="caution">
    <text evidence="5">The sequence shown here is derived from an EMBL/GenBank/DDBJ whole genome shotgun (WGS) entry which is preliminary data.</text>
</comment>
<evidence type="ECO:0008006" key="7">
    <source>
        <dbReference type="Google" id="ProtNLM"/>
    </source>
</evidence>
<dbReference type="PROSITE" id="PS50231">
    <property type="entry name" value="RICIN_B_LECTIN"/>
    <property type="match status" value="1"/>
</dbReference>
<gene>
    <name evidence="5" type="ORF">GCM10022393_09620</name>
</gene>
<evidence type="ECO:0000259" key="3">
    <source>
        <dbReference type="Pfam" id="PF14200"/>
    </source>
</evidence>
<protein>
    <recommendedName>
        <fullName evidence="7">T9SS C-terminal target domain-containing protein</fullName>
    </recommendedName>
</protein>
<evidence type="ECO:0000313" key="5">
    <source>
        <dbReference type="EMBL" id="GAA4111742.1"/>
    </source>
</evidence>
<name>A0ABP7XCQ2_9FLAO</name>
<proteinExistence type="predicted"/>
<organism evidence="5 6">
    <name type="scientific">Aquimarina addita</name>
    <dbReference type="NCBI Taxonomy" id="870485"/>
    <lineage>
        <taxon>Bacteria</taxon>
        <taxon>Pseudomonadati</taxon>
        <taxon>Bacteroidota</taxon>
        <taxon>Flavobacteriia</taxon>
        <taxon>Flavobacteriales</taxon>
        <taxon>Flavobacteriaceae</taxon>
        <taxon>Aquimarina</taxon>
    </lineage>
</organism>
<evidence type="ECO:0000256" key="1">
    <source>
        <dbReference type="ARBA" id="ARBA00022729"/>
    </source>
</evidence>
<dbReference type="RefSeq" id="WP_344925244.1">
    <property type="nucleotide sequence ID" value="NZ_BAABCW010000003.1"/>
</dbReference>
<sequence length="1321" mass="147019">MKKIISLLSVIFINAVLIAQSTTYKINKESYDNSKNSYNYTNWNDNYKTITASDLRFNNYTEKYLMSVNYETISFHSLSINETNLSPADAYLKKDSELFANPKSGNISYAILKNGAVIHKKPTTRMGLTDKGASYTQLPEFGTWCNRRMIDHLGFTNNAPTKDNFTGIEFTNWHDRFKVTFHVRPTVTITNGQLQLAIEMPDEYSNKLNNGTMYSFADSSNKGFALKAGTTVGSVNVSGNTITIKTNQTNLVANNSYKLSLIFYPIDSNIENKYKTADAEEGEVTVTAAQSAPDSQSIAVNYDSDEGIYYLETPRYAQGYNNCTKSNVLQNVDMKLANTTSIDKKVRLCFQQFNSSSHIGFTGMLRNNNGDPSGHILQISKNWHGNSAVQQFGGNQLQEYTEIIVPAQSTIIFDYTKVGAKWGETYAASSHQLSLVGIEGWDSMGWLQASLGGFGENICHSPDYLYGMANGTDWRPFLTTNSYYGGSSNRCGWTGNVGGIDFSNYFNSSGRKSYQSEVKTNFDKYGPNLTETSVSFYSADRKIRTTYTYFLNRSDDFMRTYYKVKIEALQTASFNRYDFFQLGSDQYAKNLTHDVAYGNSEGLTGKFDATHTNVLSSYTTDPIPLTGKNPWVWAGDGEPFRQNYANKETRANTAFIIRDYKATFGGVRKNTPYFRERPSTGAGSGNNPVSYCLVPPPDVNNLAAGDVVEFTIEAMIFPRRAGDYYGPNTNFKNALALNENSWEILYREAVKNEINATSTTNNISTDYPLTVETIGNSGMVTITGGAGYIPLVFSGLTNITNPILYKSVDGSTWETVNQSFHGKDFWQIYNNPKTGLFDLIYNVNQDITDDETATISYRLGNNIAVTELSIVLQSKLGDNPYTTDDVLEPEDDDLIILAPQIKENGITGTGVENKWSWTGPNDFSQSGRVIRINNVSAADAGTYTVKYTTNGVTTTDTFKINLENITSNNTAYYINNVATNNRIKSNSGGTDIEPAQRPTDLGWLGKWELIDAGNGYYYIENVANSMRLHANGSSGSEGVKIVADTFDGDWVQWKLTKIGNNYYIDNKAHNIRLYNTADEITAGSTNWTGTWAQWTLTNSLVEELKGSKYYVDNVGANRRLKTNASNTDVIDANTSDSGWRGLWEFTDTGDGYFYIENVANNMKLKGTGQSGEAGVKIVDNTNTGDWVKWELSKIGNYYYIDNKAHSSRLSSGTNEISVGTTNWKGTWSQWRLTDNSNKVSSLNDTSEVVIYPNPVSNILTIDFYGSKDAEARVINTAGQIVFKSAIKSGNNTLNFNTLESGIYFVKIVNEQQVLVEKVIKE</sequence>
<dbReference type="NCBIfam" id="TIGR04183">
    <property type="entry name" value="Por_Secre_tail"/>
    <property type="match status" value="1"/>
</dbReference>
<dbReference type="InterPro" id="IPR035992">
    <property type="entry name" value="Ricin_B-like_lectins"/>
</dbReference>